<dbReference type="PRINTS" id="PR01663">
    <property type="entry name" value="MCMPROTEIN7"/>
</dbReference>
<evidence type="ECO:0000256" key="7">
    <source>
        <dbReference type="ARBA" id="ARBA00022705"/>
    </source>
</evidence>
<dbReference type="SUPFAM" id="SSF52743">
    <property type="entry name" value="Subtilisin-like"/>
    <property type="match status" value="1"/>
</dbReference>
<dbReference type="InterPro" id="IPR002884">
    <property type="entry name" value="P_dom"/>
</dbReference>
<keyword evidence="10 23" id="KW-0378">Hydrolase</keyword>
<dbReference type="Pfam" id="PF24901">
    <property type="entry name" value="WHD_MCM7"/>
    <property type="match status" value="1"/>
</dbReference>
<dbReference type="InterPro" id="IPR008979">
    <property type="entry name" value="Galactose-bd-like_sf"/>
</dbReference>
<evidence type="ECO:0000313" key="29">
    <source>
        <dbReference type="EMBL" id="KAB5595714.1"/>
    </source>
</evidence>
<dbReference type="InterPro" id="IPR008050">
    <property type="entry name" value="MCM7"/>
</dbReference>
<dbReference type="PROSITE" id="PS51829">
    <property type="entry name" value="P_HOMO_B"/>
    <property type="match status" value="1"/>
</dbReference>
<evidence type="ECO:0000256" key="25">
    <source>
        <dbReference type="SAM" id="MobiDB-lite"/>
    </source>
</evidence>
<feature type="transmembrane region" description="Helical" evidence="26">
    <location>
        <begin position="1537"/>
        <end position="1557"/>
    </location>
</feature>
<dbReference type="GO" id="GO:0043596">
    <property type="term" value="C:nuclear replication fork"/>
    <property type="evidence" value="ECO:0007669"/>
    <property type="project" value="UniProtKB-ARBA"/>
</dbReference>
<evidence type="ECO:0000256" key="20">
    <source>
        <dbReference type="ARBA" id="ARBA00023306"/>
    </source>
</evidence>
<dbReference type="Gene3D" id="3.30.1640.10">
    <property type="entry name" value="mini-chromosome maintenance (MCM) complex, chain A, domain 1"/>
    <property type="match status" value="1"/>
</dbReference>
<dbReference type="CDD" id="cd04059">
    <property type="entry name" value="Peptidases_S8_Protein_convertases_Kexins_Furin-like"/>
    <property type="match status" value="1"/>
</dbReference>
<comment type="subcellular location">
    <subcellularLocation>
        <location evidence="2">Membrane</location>
    </subcellularLocation>
    <subcellularLocation>
        <location evidence="1">Nucleus</location>
    </subcellularLocation>
</comment>
<dbReference type="Pfam" id="PF14551">
    <property type="entry name" value="MCM_N"/>
    <property type="match status" value="1"/>
</dbReference>
<evidence type="ECO:0000256" key="10">
    <source>
        <dbReference type="ARBA" id="ARBA00022801"/>
    </source>
</evidence>
<dbReference type="SUPFAM" id="SSF49785">
    <property type="entry name" value="Galactose-binding domain-like"/>
    <property type="match status" value="1"/>
</dbReference>
<dbReference type="GO" id="GO:0003697">
    <property type="term" value="F:single-stranded DNA binding"/>
    <property type="evidence" value="ECO:0007669"/>
    <property type="project" value="TreeGrafter"/>
</dbReference>
<dbReference type="InterPro" id="IPR027417">
    <property type="entry name" value="P-loop_NTPase"/>
</dbReference>
<dbReference type="InterPro" id="IPR012340">
    <property type="entry name" value="NA-bd_OB-fold"/>
</dbReference>
<evidence type="ECO:0000256" key="6">
    <source>
        <dbReference type="ARBA" id="ARBA00022692"/>
    </source>
</evidence>
<dbReference type="InterPro" id="IPR033762">
    <property type="entry name" value="MCM_OB"/>
</dbReference>
<feature type="region of interest" description="Disordered" evidence="25">
    <location>
        <begin position="1624"/>
        <end position="1673"/>
    </location>
</feature>
<feature type="domain" description="MCM C-terminal AAA(+) ATPase" evidence="27">
    <location>
        <begin position="358"/>
        <end position="564"/>
    </location>
</feature>
<proteinExistence type="inferred from homology"/>
<keyword evidence="12 23" id="KW-0720">Serine protease</keyword>
<dbReference type="GO" id="GO:0031261">
    <property type="term" value="C:DNA replication preinitiation complex"/>
    <property type="evidence" value="ECO:0007669"/>
    <property type="project" value="UniProtKB-ARBA"/>
</dbReference>
<comment type="similarity">
    <text evidence="3">Belongs to the peptidase S8 family. Furin subfamily.</text>
</comment>
<keyword evidence="9 24" id="KW-0547">Nucleotide-binding</keyword>
<feature type="domain" description="P/Homo B" evidence="28">
    <location>
        <begin position="1283"/>
        <end position="1431"/>
    </location>
</feature>
<feature type="region of interest" description="Disordered" evidence="25">
    <location>
        <begin position="1466"/>
        <end position="1521"/>
    </location>
</feature>
<dbReference type="EC" id="3.6.4.12" evidence="4"/>
<dbReference type="SMART" id="SM00382">
    <property type="entry name" value="AAA"/>
    <property type="match status" value="1"/>
</dbReference>
<dbReference type="Gene3D" id="3.40.50.300">
    <property type="entry name" value="P-loop containing nucleotide triphosphate hydrolases"/>
    <property type="match status" value="1"/>
</dbReference>
<dbReference type="InterPro" id="IPR003593">
    <property type="entry name" value="AAA+_ATPase"/>
</dbReference>
<sequence>MALQVITRDITYLEEKEKVKDFLSKLEGNSEKDVTRGFDELDLNEDADGAAPEGLMRMKYGKQLQRIANRQQNTLAIELEDILEYERTGSELVARIKGNVRRYKSIFCEAVDELMPEPTRDITYLDDVLDTIMHQRAQLNAENEEAGQTGFPAQLLRRYDLYFQPLSSDVALAVREVRGKHLGQLITIRGIVTRISEVKPLLLVNAYTCDKCGSEIFQDISQKQFTPLTDCPTERCAKDGAGRGALHMQTRASRFSAFQEAKVQEMADQVPVGHIPRSMVVHLYGTRTRDLSPGDVVHIGGAFLPTPYTGFQAIRAGLLTDTYLEAHSITQLRKQYDEMELTPEVEMDIERLKRDPTLYSKLAASIAPEIYGHEDVKKALLLLMVGGVTKSMGDGMKIRGDINVCLMGDPGVAKSQLLKYISKVAPRGVYTTGKGSSGVGLTAAVMRDPVTDEMVLEGGALVLADNGICCIDEFDKMEESDRTAIHEVMEQQTISISKAGITTTLNARTSIVAAANPLYGRYNPKVSPVENINLPAALLSRFDIMFLILDKPTRDDDERLAQHVTHVHMHGRHPELDFAPIDPTLMRHFIAQARLRRPVVPPGVSEYIVQSYVRLRKEHKEQEEEGKTHSYTSARTLLAVLRLSQALARLRFTETVDTADVDEALRLMEASKESLEERTDEAMDGDRTATSRIFRLMKGMATMPSRRRMGRGPGGERDMDMDEDEEGGEMMQVAMVDLRARVLAKGFTETQLMDTIQQVSNKARSNIKLTDIRGLVRIYQYHYTLCEWAICAVCGCRRGLSGRMYITEHLWICYWQFVSCAAGFLYRWHKPTATMRSAGFAALTIALGLVAAATPAKRAYSTHQYYVLHHDPSSEDVASIATTLGAEVVERVGELDDHWLLRVPKEKDRVMHKRTIPHGIRSLEPQVLRQRVKRTAPVIRANLTTFEQVSDALEIRDPSFNKQWHLLNTISRGNDLNVSGVWQMGITGKGTRAAIVDDGLDYESEDLAPNFFAEGSYDFNDHVPLPKPKLSDDQHGTRCAGEVSAARNDLCGVGVAYDSQIAGVRILSGRITDADEASSLNYAYQKNDIYSCSWGPPDDGRSMEAPSSLIEKAVVNGIQKGRGGKGSVFVFASGNGAGSDDQCNFDGYTNSIFSVTVAAVDVKGLHPYYSEACAANMIVAYSSGGGQNIHTTDVGKRKCSSAHGGTSAAAPLAVGVFALALQARPELTWRDIQHLCVRHSLQINPSDPDWERTAAGRPYSYKYGYGSIDAWLYVQAAKTWELVKPQAFLELQPKTLGDADISRAFWGEMKGGTPIVEGGVTSEIEITAQMLRDRNFEKLEHVTIKVWITHTRRGDVEVELVSPHGIKSVLAGRRRYDQDKNGFPGWRFMSLKHWDEDPVGKWTIRVSDQHTGEQNGTFLAWSMSLFGSVIDPSKVELWKVPDDPVDPATLPAPSTTTTSSTDIMTASATGSKQHPKPTDHLPGDHSDAEGEAHKPTFPGNNTSSTGSGSTNSATPVQPTPDEGYFAHMTDLLKSQTWLFAALGAVVLFMIGAGVYVYRRKTRRSQYAALGGDEVAMSQVRVGGGGTRELYDAFGELSDGDSDADEEMALRARDTEREGLRYHDRFLDDEGDEGDKYVDAPDEGERTAVGGTGTRSPGEDSASGSWEHASQTLR</sequence>
<dbReference type="FunFam" id="3.40.50.300:FF:000288">
    <property type="entry name" value="DNA replication licensing factor MCM7"/>
    <property type="match status" value="1"/>
</dbReference>
<dbReference type="FunFam" id="2.60.120.260:FF:000026">
    <property type="entry name" value="proprotein convertase subtilisin/kexin type 7"/>
    <property type="match status" value="1"/>
</dbReference>
<dbReference type="FunFam" id="2.20.28.10:FF:000004">
    <property type="entry name" value="DNA replication licensing factor MCM7"/>
    <property type="match status" value="1"/>
</dbReference>
<dbReference type="GO" id="GO:0004252">
    <property type="term" value="F:serine-type endopeptidase activity"/>
    <property type="evidence" value="ECO:0007669"/>
    <property type="project" value="UniProtKB-UniRule"/>
</dbReference>
<dbReference type="EMBL" id="SSOP01000007">
    <property type="protein sequence ID" value="KAB5595714.1"/>
    <property type="molecule type" value="Genomic_DNA"/>
</dbReference>
<dbReference type="GO" id="GO:0097373">
    <property type="term" value="C:MCM core complex"/>
    <property type="evidence" value="ECO:0007669"/>
    <property type="project" value="UniProtKB-ARBA"/>
</dbReference>
<dbReference type="PROSITE" id="PS50051">
    <property type="entry name" value="MCM_2"/>
    <property type="match status" value="1"/>
</dbReference>
<keyword evidence="16 26" id="KW-0472">Membrane</keyword>
<dbReference type="Gene3D" id="2.60.120.260">
    <property type="entry name" value="Galactose-binding domain-like"/>
    <property type="match status" value="1"/>
</dbReference>
<dbReference type="SUPFAM" id="SSF52540">
    <property type="entry name" value="P-loop containing nucleoside triphosphate hydrolases"/>
    <property type="match status" value="1"/>
</dbReference>
<dbReference type="GO" id="GO:0012505">
    <property type="term" value="C:endomembrane system"/>
    <property type="evidence" value="ECO:0007669"/>
    <property type="project" value="UniProtKB-ARBA"/>
</dbReference>
<keyword evidence="18" id="KW-0325">Glycoprotein</keyword>
<dbReference type="InterPro" id="IPR031327">
    <property type="entry name" value="MCM"/>
</dbReference>
<evidence type="ECO:0000256" key="18">
    <source>
        <dbReference type="ARBA" id="ARBA00023180"/>
    </source>
</evidence>
<organism evidence="29 30">
    <name type="scientific">Ceratobasidium theobromae</name>
    <dbReference type="NCBI Taxonomy" id="1582974"/>
    <lineage>
        <taxon>Eukaryota</taxon>
        <taxon>Fungi</taxon>
        <taxon>Dikarya</taxon>
        <taxon>Basidiomycota</taxon>
        <taxon>Agaricomycotina</taxon>
        <taxon>Agaricomycetes</taxon>
        <taxon>Cantharellales</taxon>
        <taxon>Ceratobasidiaceae</taxon>
        <taxon>Ceratobasidium</taxon>
    </lineage>
</organism>
<feature type="active site" description="Charge relay system" evidence="23">
    <location>
        <position position="1207"/>
    </location>
</feature>
<evidence type="ECO:0000256" key="14">
    <source>
        <dbReference type="ARBA" id="ARBA00022989"/>
    </source>
</evidence>
<evidence type="ECO:0000256" key="16">
    <source>
        <dbReference type="ARBA" id="ARBA00023136"/>
    </source>
</evidence>
<dbReference type="GO" id="GO:0042555">
    <property type="term" value="C:MCM complex"/>
    <property type="evidence" value="ECO:0007669"/>
    <property type="project" value="InterPro"/>
</dbReference>
<evidence type="ECO:0000256" key="3">
    <source>
        <dbReference type="ARBA" id="ARBA00005325"/>
    </source>
</evidence>
<keyword evidence="8" id="KW-0732">Signal</keyword>
<dbReference type="Gene3D" id="2.20.28.10">
    <property type="match status" value="1"/>
</dbReference>
<evidence type="ECO:0000256" key="13">
    <source>
        <dbReference type="ARBA" id="ARBA00022840"/>
    </source>
</evidence>
<dbReference type="PROSITE" id="PS00847">
    <property type="entry name" value="MCM_1"/>
    <property type="match status" value="1"/>
</dbReference>
<dbReference type="GO" id="GO:0016887">
    <property type="term" value="F:ATP hydrolysis activity"/>
    <property type="evidence" value="ECO:0007669"/>
    <property type="project" value="RHEA"/>
</dbReference>
<keyword evidence="11" id="KW-0347">Helicase</keyword>
<feature type="active site" description="Charge relay system" evidence="23">
    <location>
        <position position="997"/>
    </location>
</feature>
<evidence type="ECO:0000259" key="28">
    <source>
        <dbReference type="PROSITE" id="PS51829"/>
    </source>
</evidence>
<dbReference type="Pfam" id="PF00082">
    <property type="entry name" value="Peptidase_S8"/>
    <property type="match status" value="1"/>
</dbReference>
<dbReference type="GO" id="GO:0006270">
    <property type="term" value="P:DNA replication initiation"/>
    <property type="evidence" value="ECO:0007669"/>
    <property type="project" value="InterPro"/>
</dbReference>
<dbReference type="GO" id="GO:0000727">
    <property type="term" value="P:double-strand break repair via break-induced replication"/>
    <property type="evidence" value="ECO:0007669"/>
    <property type="project" value="TreeGrafter"/>
</dbReference>
<keyword evidence="7" id="KW-0235">DNA replication</keyword>
<dbReference type="Gene3D" id="2.40.50.140">
    <property type="entry name" value="Nucleic acid-binding proteins"/>
    <property type="match status" value="1"/>
</dbReference>
<dbReference type="PANTHER" id="PTHR11630:SF26">
    <property type="entry name" value="DNA REPLICATION LICENSING FACTOR MCM7"/>
    <property type="match status" value="1"/>
</dbReference>
<dbReference type="PANTHER" id="PTHR11630">
    <property type="entry name" value="DNA REPLICATION LICENSING FACTOR MCM FAMILY MEMBER"/>
    <property type="match status" value="1"/>
</dbReference>
<evidence type="ECO:0000256" key="19">
    <source>
        <dbReference type="ARBA" id="ARBA00023242"/>
    </source>
</evidence>
<keyword evidence="5 23" id="KW-0645">Protease</keyword>
<evidence type="ECO:0000256" key="23">
    <source>
        <dbReference type="PROSITE-ProRule" id="PRU01240"/>
    </source>
</evidence>
<dbReference type="GO" id="GO:0006508">
    <property type="term" value="P:proteolysis"/>
    <property type="evidence" value="ECO:0007669"/>
    <property type="project" value="UniProtKB-KW"/>
</dbReference>
<evidence type="ECO:0000256" key="17">
    <source>
        <dbReference type="ARBA" id="ARBA00023145"/>
    </source>
</evidence>
<dbReference type="PROSITE" id="PS51892">
    <property type="entry name" value="SUBTILASE"/>
    <property type="match status" value="1"/>
</dbReference>
<comment type="catalytic activity">
    <reaction evidence="21">
        <text>ATP + H2O = ADP + phosphate + H(+)</text>
        <dbReference type="Rhea" id="RHEA:13065"/>
        <dbReference type="ChEBI" id="CHEBI:15377"/>
        <dbReference type="ChEBI" id="CHEBI:15378"/>
        <dbReference type="ChEBI" id="CHEBI:30616"/>
        <dbReference type="ChEBI" id="CHEBI:43474"/>
        <dbReference type="ChEBI" id="CHEBI:456216"/>
        <dbReference type="EC" id="3.6.4.12"/>
    </reaction>
    <physiologicalReaction direction="left-to-right" evidence="21">
        <dbReference type="Rhea" id="RHEA:13066"/>
    </physiologicalReaction>
</comment>
<evidence type="ECO:0000256" key="11">
    <source>
        <dbReference type="ARBA" id="ARBA00022806"/>
    </source>
</evidence>
<keyword evidence="30" id="KW-1185">Reference proteome</keyword>
<keyword evidence="6 26" id="KW-0812">Transmembrane</keyword>
<dbReference type="Pfam" id="PF01483">
    <property type="entry name" value="P_proprotein"/>
    <property type="match status" value="1"/>
</dbReference>
<dbReference type="GO" id="GO:0006271">
    <property type="term" value="P:DNA strand elongation involved in DNA replication"/>
    <property type="evidence" value="ECO:0007669"/>
    <property type="project" value="TreeGrafter"/>
</dbReference>
<gene>
    <name evidence="29" type="ORF">CTheo_952</name>
</gene>
<evidence type="ECO:0000313" key="30">
    <source>
        <dbReference type="Proteomes" id="UP000383932"/>
    </source>
</evidence>
<evidence type="ECO:0000256" key="26">
    <source>
        <dbReference type="SAM" id="Phobius"/>
    </source>
</evidence>
<evidence type="ECO:0000256" key="2">
    <source>
        <dbReference type="ARBA" id="ARBA00004370"/>
    </source>
</evidence>
<keyword evidence="15 24" id="KW-0238">DNA-binding</keyword>
<name>A0A5N5QVL1_9AGAM</name>
<dbReference type="Pfam" id="PF00493">
    <property type="entry name" value="MCM"/>
    <property type="match status" value="1"/>
</dbReference>
<evidence type="ECO:0000259" key="27">
    <source>
        <dbReference type="PROSITE" id="PS50051"/>
    </source>
</evidence>
<dbReference type="SUPFAM" id="SSF50249">
    <property type="entry name" value="Nucleic acid-binding proteins"/>
    <property type="match status" value="1"/>
</dbReference>
<reference evidence="29 30" key="1">
    <citation type="journal article" date="2019" name="Fungal Biol. Biotechnol.">
        <title>Draft genome sequence of fastidious pathogen Ceratobasidium theobromae, which causes vascular-streak dieback in Theobroma cacao.</title>
        <authorList>
            <person name="Ali S.S."/>
            <person name="Asman A."/>
            <person name="Shao J."/>
            <person name="Firmansyah A.P."/>
            <person name="Susilo A.W."/>
            <person name="Rosmana A."/>
            <person name="McMahon P."/>
            <person name="Junaid M."/>
            <person name="Guest D."/>
            <person name="Kheng T.Y."/>
            <person name="Meinhardt L.W."/>
            <person name="Bailey B.A."/>
        </authorList>
    </citation>
    <scope>NUCLEOTIDE SEQUENCE [LARGE SCALE GENOMIC DNA]</scope>
    <source>
        <strain evidence="29 30">CT2</strain>
    </source>
</reference>
<dbReference type="Pfam" id="PF17855">
    <property type="entry name" value="MCM_lid"/>
    <property type="match status" value="1"/>
</dbReference>
<keyword evidence="19" id="KW-0539">Nucleus</keyword>
<evidence type="ECO:0000256" key="15">
    <source>
        <dbReference type="ARBA" id="ARBA00023125"/>
    </source>
</evidence>
<feature type="compositionally biased region" description="Basic and acidic residues" evidence="25">
    <location>
        <begin position="1624"/>
        <end position="1645"/>
    </location>
</feature>
<feature type="active site" description="Charge relay system" evidence="23">
    <location>
        <position position="1035"/>
    </location>
</feature>
<evidence type="ECO:0000256" key="8">
    <source>
        <dbReference type="ARBA" id="ARBA00022729"/>
    </source>
</evidence>
<keyword evidence="13 24" id="KW-0067">ATP-binding</keyword>
<dbReference type="InterPro" id="IPR000209">
    <property type="entry name" value="Peptidase_S8/S53_dom"/>
</dbReference>
<evidence type="ECO:0000256" key="12">
    <source>
        <dbReference type="ARBA" id="ARBA00022825"/>
    </source>
</evidence>
<accession>A0A5N5QVL1</accession>
<dbReference type="InterPro" id="IPR001208">
    <property type="entry name" value="MCM_dom"/>
</dbReference>
<evidence type="ECO:0000256" key="5">
    <source>
        <dbReference type="ARBA" id="ARBA00022670"/>
    </source>
</evidence>
<evidence type="ECO:0000256" key="22">
    <source>
        <dbReference type="ARBA" id="ARBA00078179"/>
    </source>
</evidence>
<dbReference type="Gene3D" id="3.40.50.200">
    <property type="entry name" value="Peptidase S8/S53 domain"/>
    <property type="match status" value="1"/>
</dbReference>
<evidence type="ECO:0000256" key="21">
    <source>
        <dbReference type="ARBA" id="ARBA00048432"/>
    </source>
</evidence>
<protein>
    <recommendedName>
        <fullName evidence="4">DNA helicase</fullName>
        <ecNumber evidence="4">3.6.4.12</ecNumber>
    </recommendedName>
    <alternativeName>
        <fullName evidence="22">Minichromosome maintenance protein 7</fullName>
    </alternativeName>
</protein>
<dbReference type="PROSITE" id="PS00137">
    <property type="entry name" value="SUBTILASE_HIS"/>
    <property type="match status" value="1"/>
</dbReference>
<dbReference type="InterPro" id="IPR036852">
    <property type="entry name" value="Peptidase_S8/S53_dom_sf"/>
</dbReference>
<dbReference type="InterPro" id="IPR023828">
    <property type="entry name" value="Peptidase_S8_Ser-AS"/>
</dbReference>
<evidence type="ECO:0000256" key="24">
    <source>
        <dbReference type="RuleBase" id="RU004070"/>
    </source>
</evidence>
<dbReference type="GO" id="GO:0006279">
    <property type="term" value="P:premeiotic DNA replication"/>
    <property type="evidence" value="ECO:0007669"/>
    <property type="project" value="UniProtKB-ARBA"/>
</dbReference>
<dbReference type="Pfam" id="PF17207">
    <property type="entry name" value="MCM_OB"/>
    <property type="match status" value="1"/>
</dbReference>
<dbReference type="InterPro" id="IPR027925">
    <property type="entry name" value="MCM_N"/>
</dbReference>
<dbReference type="GO" id="GO:0005524">
    <property type="term" value="F:ATP binding"/>
    <property type="evidence" value="ECO:0007669"/>
    <property type="project" value="UniProtKB-KW"/>
</dbReference>
<evidence type="ECO:0000256" key="4">
    <source>
        <dbReference type="ARBA" id="ARBA00012551"/>
    </source>
</evidence>
<dbReference type="InterPro" id="IPR022398">
    <property type="entry name" value="Peptidase_S8_His-AS"/>
</dbReference>
<feature type="compositionally biased region" description="Polar residues" evidence="25">
    <location>
        <begin position="1661"/>
        <end position="1673"/>
    </location>
</feature>
<dbReference type="GO" id="GO:0017116">
    <property type="term" value="F:single-stranded DNA helicase activity"/>
    <property type="evidence" value="ECO:0007669"/>
    <property type="project" value="TreeGrafter"/>
</dbReference>
<dbReference type="GO" id="GO:0016020">
    <property type="term" value="C:membrane"/>
    <property type="evidence" value="ECO:0007669"/>
    <property type="project" value="UniProtKB-SubCell"/>
</dbReference>
<feature type="compositionally biased region" description="Basic and acidic residues" evidence="25">
    <location>
        <begin position="1476"/>
        <end position="1494"/>
    </location>
</feature>
<dbReference type="GO" id="GO:0005737">
    <property type="term" value="C:cytoplasm"/>
    <property type="evidence" value="ECO:0007669"/>
    <property type="project" value="UniProtKB-ARBA"/>
</dbReference>
<dbReference type="PROSITE" id="PS00138">
    <property type="entry name" value="SUBTILASE_SER"/>
    <property type="match status" value="1"/>
</dbReference>
<dbReference type="GO" id="GO:0005656">
    <property type="term" value="C:nuclear pre-replicative complex"/>
    <property type="evidence" value="ECO:0007669"/>
    <property type="project" value="UniProtKB-ARBA"/>
</dbReference>
<keyword evidence="17" id="KW-0865">Zymogen</keyword>
<keyword evidence="14 26" id="KW-1133">Transmembrane helix</keyword>
<dbReference type="GO" id="GO:0007323">
    <property type="term" value="P:peptide pheromone maturation"/>
    <property type="evidence" value="ECO:0007669"/>
    <property type="project" value="UniProtKB-ARBA"/>
</dbReference>
<dbReference type="Proteomes" id="UP000383932">
    <property type="component" value="Unassembled WGS sequence"/>
</dbReference>
<dbReference type="InterPro" id="IPR018525">
    <property type="entry name" value="MCM_CS"/>
</dbReference>
<dbReference type="OrthoDB" id="3207464at2759"/>
<dbReference type="InterPro" id="IPR034182">
    <property type="entry name" value="Kexin/furin"/>
</dbReference>
<keyword evidence="20" id="KW-0131">Cell cycle</keyword>
<feature type="compositionally biased region" description="Low complexity" evidence="25">
    <location>
        <begin position="1499"/>
        <end position="1512"/>
    </location>
</feature>
<comment type="similarity">
    <text evidence="24">Belongs to the MCM family.</text>
</comment>
<evidence type="ECO:0000256" key="9">
    <source>
        <dbReference type="ARBA" id="ARBA00022741"/>
    </source>
</evidence>
<comment type="caution">
    <text evidence="29">The sequence shown here is derived from an EMBL/GenBank/DDBJ whole genome shotgun (WGS) entry which is preliminary data.</text>
</comment>
<dbReference type="FunFam" id="3.40.50.200:FF:000005">
    <property type="entry name" value="Proprotein convertase subtilisin/kexin type 7"/>
    <property type="match status" value="1"/>
</dbReference>
<dbReference type="CDD" id="cd17758">
    <property type="entry name" value="MCM7"/>
    <property type="match status" value="1"/>
</dbReference>
<evidence type="ECO:0000256" key="1">
    <source>
        <dbReference type="ARBA" id="ARBA00004123"/>
    </source>
</evidence>
<dbReference type="SMART" id="SM00350">
    <property type="entry name" value="MCM"/>
    <property type="match status" value="1"/>
</dbReference>
<dbReference type="PRINTS" id="PR01657">
    <property type="entry name" value="MCMFAMILY"/>
</dbReference>
<dbReference type="InterPro" id="IPR041562">
    <property type="entry name" value="MCM_lid"/>
</dbReference>